<dbReference type="InterPro" id="IPR053218">
    <property type="entry name" value="Pathogen-related_defense"/>
</dbReference>
<gene>
    <name evidence="2" type="ORF">TESG_06077</name>
</gene>
<evidence type="ECO:0000256" key="1">
    <source>
        <dbReference type="SAM" id="MobiDB-lite"/>
    </source>
</evidence>
<dbReference type="HOGENOM" id="CLU_066755_0_0_1"/>
<reference evidence="3" key="1">
    <citation type="journal article" date="2012" name="MBio">
        <title>Comparative genome analysis of Trichophyton rubrum and related dermatophytes reveals candidate genes involved in infection.</title>
        <authorList>
            <person name="Martinez D.A."/>
            <person name="Oliver B.G."/>
            <person name="Graeser Y."/>
            <person name="Goldberg J.M."/>
            <person name="Li W."/>
            <person name="Martinez-Rossi N.M."/>
            <person name="Monod M."/>
            <person name="Shelest E."/>
            <person name="Barton R.C."/>
            <person name="Birch E."/>
            <person name="Brakhage A.A."/>
            <person name="Chen Z."/>
            <person name="Gurr S.J."/>
            <person name="Heiman D."/>
            <person name="Heitman J."/>
            <person name="Kosti I."/>
            <person name="Rossi A."/>
            <person name="Saif S."/>
            <person name="Samalova M."/>
            <person name="Saunders C.W."/>
            <person name="Shea T."/>
            <person name="Summerbell R.C."/>
            <person name="Xu J."/>
            <person name="Young S."/>
            <person name="Zeng Q."/>
            <person name="Birren B.W."/>
            <person name="Cuomo C.A."/>
            <person name="White T.C."/>
        </authorList>
    </citation>
    <scope>NUCLEOTIDE SEQUENCE [LARGE SCALE GENOMIC DNA]</scope>
    <source>
        <strain evidence="3">CBS 112818</strain>
    </source>
</reference>
<name>F2S5F5_TRIT1</name>
<evidence type="ECO:0000313" key="2">
    <source>
        <dbReference type="EMBL" id="EGD98804.1"/>
    </source>
</evidence>
<dbReference type="PANTHER" id="PTHR31723">
    <property type="entry name" value="PATHOGENESIS-RELATED FAMILY PROTEIN"/>
    <property type="match status" value="1"/>
</dbReference>
<dbReference type="InterPro" id="IPR032710">
    <property type="entry name" value="NTF2-like_dom_sf"/>
</dbReference>
<dbReference type="EMBL" id="GG698514">
    <property type="protein sequence ID" value="EGD98804.1"/>
    <property type="molecule type" value="Genomic_DNA"/>
</dbReference>
<feature type="region of interest" description="Disordered" evidence="1">
    <location>
        <begin position="244"/>
        <end position="268"/>
    </location>
</feature>
<accession>F2S5F5</accession>
<organism evidence="2 3">
    <name type="scientific">Trichophyton tonsurans (strain CBS 112818)</name>
    <name type="common">Scalp ringworm fungus</name>
    <dbReference type="NCBI Taxonomy" id="647933"/>
    <lineage>
        <taxon>Eukaryota</taxon>
        <taxon>Fungi</taxon>
        <taxon>Dikarya</taxon>
        <taxon>Ascomycota</taxon>
        <taxon>Pezizomycotina</taxon>
        <taxon>Eurotiomycetes</taxon>
        <taxon>Eurotiomycetidae</taxon>
        <taxon>Onygenales</taxon>
        <taxon>Arthrodermataceae</taxon>
        <taxon>Trichophyton</taxon>
    </lineage>
</organism>
<dbReference type="OrthoDB" id="65445at2759"/>
<dbReference type="PANTHER" id="PTHR31723:SF10">
    <property type="entry name" value="PATHOGEN-RELATED PROTEIN"/>
    <property type="match status" value="1"/>
</dbReference>
<evidence type="ECO:0000313" key="3">
    <source>
        <dbReference type="Proteomes" id="UP000009172"/>
    </source>
</evidence>
<proteinExistence type="predicted"/>
<protein>
    <recommendedName>
        <fullName evidence="4">Pathogen-related protein</fullName>
    </recommendedName>
</protein>
<keyword evidence="3" id="KW-1185">Reference proteome</keyword>
<sequence length="268" mass="30486">MPVAEENTPALPDYVLDPDAVLKDDICWRYGRAPDYSKTRKEYEEGMYLSYLSNTYRGSIGKKMNHEAGSLPNLVENLVKNWEIEASFKPNFVDWRTVDQECYTFSVNGGPAQSPNHMLSVGTYNAIIPSNAYYDPKHSDFAKSHKTFKRMMPTFAWEVLEVYSGPPVVVFKWRHWGKMVNDYSAVNDKGENVTVKAHNSAIDIEGLVVARVNDSLQIQSIEVWQDPMTMFRHIDPKGEAQIKPQTKTELSNDEPSSKVHVPQCPIAH</sequence>
<dbReference type="Gene3D" id="3.10.450.50">
    <property type="match status" value="1"/>
</dbReference>
<dbReference type="Proteomes" id="UP000009172">
    <property type="component" value="Unassembled WGS sequence"/>
</dbReference>
<dbReference type="SUPFAM" id="SSF54427">
    <property type="entry name" value="NTF2-like"/>
    <property type="match status" value="1"/>
</dbReference>
<evidence type="ECO:0008006" key="4">
    <source>
        <dbReference type="Google" id="ProtNLM"/>
    </source>
</evidence>
<dbReference type="AlphaFoldDB" id="F2S5F5"/>